<evidence type="ECO:0008006" key="4">
    <source>
        <dbReference type="Google" id="ProtNLM"/>
    </source>
</evidence>
<feature type="transmembrane region" description="Helical" evidence="1">
    <location>
        <begin position="405"/>
        <end position="423"/>
    </location>
</feature>
<reference evidence="2 3" key="1">
    <citation type="submission" date="2016-10" db="EMBL/GenBank/DDBJ databases">
        <authorList>
            <person name="de Groot N.N."/>
        </authorList>
    </citation>
    <scope>NUCLEOTIDE SEQUENCE [LARGE SCALE GENOMIC DNA]</scope>
    <source>
        <strain evidence="3">E92,LMG 26720,CCM 7988</strain>
    </source>
</reference>
<organism evidence="2 3">
    <name type="scientific">Pseudarcicella hirudinis</name>
    <dbReference type="NCBI Taxonomy" id="1079859"/>
    <lineage>
        <taxon>Bacteria</taxon>
        <taxon>Pseudomonadati</taxon>
        <taxon>Bacteroidota</taxon>
        <taxon>Cytophagia</taxon>
        <taxon>Cytophagales</taxon>
        <taxon>Flectobacillaceae</taxon>
        <taxon>Pseudarcicella</taxon>
    </lineage>
</organism>
<feature type="transmembrane region" description="Helical" evidence="1">
    <location>
        <begin position="379"/>
        <end position="399"/>
    </location>
</feature>
<name>A0A1I5Y6Y4_9BACT</name>
<evidence type="ECO:0000256" key="1">
    <source>
        <dbReference type="SAM" id="Phobius"/>
    </source>
</evidence>
<dbReference type="STRING" id="1079859.SAMN04515674_11758"/>
<feature type="transmembrane region" description="Helical" evidence="1">
    <location>
        <begin position="100"/>
        <end position="117"/>
    </location>
</feature>
<dbReference type="AlphaFoldDB" id="A0A1I5Y6Y4"/>
<evidence type="ECO:0000313" key="3">
    <source>
        <dbReference type="Proteomes" id="UP000199306"/>
    </source>
</evidence>
<proteinExistence type="predicted"/>
<keyword evidence="1" id="KW-0812">Transmembrane</keyword>
<feature type="transmembrane region" description="Helical" evidence="1">
    <location>
        <begin position="39"/>
        <end position="57"/>
    </location>
</feature>
<evidence type="ECO:0000313" key="2">
    <source>
        <dbReference type="EMBL" id="SFQ39933.1"/>
    </source>
</evidence>
<keyword evidence="1" id="KW-0472">Membrane</keyword>
<feature type="transmembrane region" description="Helical" evidence="1">
    <location>
        <begin position="123"/>
        <end position="144"/>
    </location>
</feature>
<feature type="transmembrane region" description="Helical" evidence="1">
    <location>
        <begin position="6"/>
        <end position="27"/>
    </location>
</feature>
<keyword evidence="3" id="KW-1185">Reference proteome</keyword>
<dbReference type="Proteomes" id="UP000199306">
    <property type="component" value="Unassembled WGS sequence"/>
</dbReference>
<dbReference type="EMBL" id="FOXH01000017">
    <property type="protein sequence ID" value="SFQ39933.1"/>
    <property type="molecule type" value="Genomic_DNA"/>
</dbReference>
<feature type="transmembrane region" description="Helical" evidence="1">
    <location>
        <begin position="251"/>
        <end position="273"/>
    </location>
</feature>
<accession>A0A1I5Y6Y4</accession>
<sequence length="439" mass="50193">MPFNFKYSRQVLGIFIIFMGAPLVYFFKETLGFGGSSNFTILSYALGFGLMIAPGDFLKKFYKPNLPALRLGLFFLGMSIIYMVVYNNDYTETAYLIRDVGYYIFIFTYLFLIMSVSNEIKDYFLPLIVVLTFIGSIALVYSIVKNPHYMLGQRATVQFGDGSTESSGNPHVYARNGYAGIIASYLYLKVKNLYWRIFTWFNLFFSGVIILLTQTRAIFLSTLIIIAMYFFYGVKASAVRQTMKSIFTPRNLLFMGILLAAVIYFISTQQFIINILSSYSEGFYKSFLNAMSTALGLNKKDDFADASAMGRVTNLNYFADILEKDPWSLILGKGYRHRYMDMPVLESLVDCGIPGFLTFFGMNMILLKASIREMKKGDNPMTTFLAYFYISYFVGLFTAGRPVDTAYWFVFVVMIRFVGIKYLDRRPLVQKPETSDIVS</sequence>
<feature type="transmembrane region" description="Helical" evidence="1">
    <location>
        <begin position="218"/>
        <end position="239"/>
    </location>
</feature>
<protein>
    <recommendedName>
        <fullName evidence="4">Oligosaccharide repeat unit polymerase</fullName>
    </recommendedName>
</protein>
<feature type="transmembrane region" description="Helical" evidence="1">
    <location>
        <begin position="193"/>
        <end position="212"/>
    </location>
</feature>
<gene>
    <name evidence="2" type="ORF">SAMN04515674_11758</name>
</gene>
<dbReference type="OrthoDB" id="930125at2"/>
<feature type="transmembrane region" description="Helical" evidence="1">
    <location>
        <begin position="347"/>
        <end position="367"/>
    </location>
</feature>
<feature type="transmembrane region" description="Helical" evidence="1">
    <location>
        <begin position="69"/>
        <end position="88"/>
    </location>
</feature>
<dbReference type="RefSeq" id="WP_092019317.1">
    <property type="nucleotide sequence ID" value="NZ_FOXH01000017.1"/>
</dbReference>
<keyword evidence="1" id="KW-1133">Transmembrane helix</keyword>